<dbReference type="AlphaFoldDB" id="A0A915K4D6"/>
<dbReference type="WBParaSite" id="nRc.2.0.1.t33193-RA">
    <property type="protein sequence ID" value="nRc.2.0.1.t33193-RA"/>
    <property type="gene ID" value="nRc.2.0.1.g33193"/>
</dbReference>
<proteinExistence type="predicted"/>
<protein>
    <submittedName>
        <fullName evidence="2">Uncharacterized protein</fullName>
    </submittedName>
</protein>
<sequence length="292" mass="33237">MSSPNRASELTINNQQSFLPYVEKMVSKANLNIAQKDTNHPTTLKAAEATDLINVVETRAQTRQKLVTTPQTDLKAPKIHEEDKIVDPPDLPNEDQWPFTQQQIINAQKVDPMLDQTRQRVENQLFLVAYRFNFPVIPFFTHNKLKLFSLDMQSGADTSCGGMRCKCSYVDPIIPLITGPSKQTVISTTAGDIQDLFPTFAHDYQMVSSIAYNTHQIHEHLSDKAISDTDLDMYNIPANKLPFSSRATFYMWQEATKRYMCHIDQEAAGSHCSYQKINHNIVLRSDPFPPKF</sequence>
<name>A0A915K4D6_ROMCU</name>
<reference evidence="2" key="1">
    <citation type="submission" date="2022-11" db="UniProtKB">
        <authorList>
            <consortium name="WormBaseParasite"/>
        </authorList>
    </citation>
    <scope>IDENTIFICATION</scope>
</reference>
<dbReference type="Proteomes" id="UP000887565">
    <property type="component" value="Unplaced"/>
</dbReference>
<accession>A0A915K4D6</accession>
<keyword evidence="1" id="KW-1185">Reference proteome</keyword>
<organism evidence="1 2">
    <name type="scientific">Romanomermis culicivorax</name>
    <name type="common">Nematode worm</name>
    <dbReference type="NCBI Taxonomy" id="13658"/>
    <lineage>
        <taxon>Eukaryota</taxon>
        <taxon>Metazoa</taxon>
        <taxon>Ecdysozoa</taxon>
        <taxon>Nematoda</taxon>
        <taxon>Enoplea</taxon>
        <taxon>Dorylaimia</taxon>
        <taxon>Mermithida</taxon>
        <taxon>Mermithoidea</taxon>
        <taxon>Mermithidae</taxon>
        <taxon>Romanomermis</taxon>
    </lineage>
</organism>
<evidence type="ECO:0000313" key="2">
    <source>
        <dbReference type="WBParaSite" id="nRc.2.0.1.t33193-RA"/>
    </source>
</evidence>
<evidence type="ECO:0000313" key="1">
    <source>
        <dbReference type="Proteomes" id="UP000887565"/>
    </source>
</evidence>